<protein>
    <submittedName>
        <fullName evidence="1">Protein 4</fullName>
    </submittedName>
</protein>
<evidence type="ECO:0000313" key="1">
    <source>
        <dbReference type="EMBL" id="DAZ90821.1"/>
    </source>
</evidence>
<reference evidence="1" key="1">
    <citation type="journal article" date="2022" name="bioRxiv">
        <title>Unlocking the hidden genetic diversity of varicosaviruses, the neglected plant rhabdoviruses.</title>
        <authorList>
            <person name="Bejerman N."/>
            <person name="Dietzgen R.G."/>
            <person name="Debat H."/>
        </authorList>
    </citation>
    <scope>NUCLEOTIDE SEQUENCE</scope>
</reference>
<organism evidence="1">
    <name type="scientific">Senecio virus 1</name>
    <dbReference type="NCBI Taxonomy" id="2977988"/>
    <lineage>
        <taxon>Viruses</taxon>
        <taxon>Riboviria</taxon>
        <taxon>Orthornavirae</taxon>
        <taxon>Negarnaviricota</taxon>
        <taxon>Haploviricotina</taxon>
        <taxon>Monjiviricetes</taxon>
        <taxon>Mononegavirales</taxon>
        <taxon>Rhabdoviridae</taxon>
    </lineage>
</organism>
<sequence>MTESLPLPNENSICCLVQVARSHKGKLTMMYAEIMVALENKIRLLDGRPVGQCFFCLVQNDSRDSILRFHHPSVLFKLLTALESKGLIIPGLCEFIWMIGGDVCSYCVCESLSIECPQRAMFEKKGLLTGWEEADYQDHGITSPKTI</sequence>
<name>A0A9N6YJJ9_9RHAB</name>
<dbReference type="EMBL" id="BK061806">
    <property type="protein sequence ID" value="DAZ90821.1"/>
    <property type="molecule type" value="Viral_cRNA"/>
</dbReference>
<proteinExistence type="predicted"/>
<accession>A0A9N6YJJ9</accession>